<dbReference type="EMBL" id="AJIL01000022">
    <property type="protein sequence ID" value="KNF02668.1"/>
    <property type="molecule type" value="Genomic_DNA"/>
</dbReference>
<reference evidence="2" key="1">
    <citation type="submission" date="2014-03" db="EMBL/GenBank/DDBJ databases">
        <title>The Genome Sequence of Puccinia striiformis f. sp. tritici PST-78.</title>
        <authorList>
            <consortium name="The Broad Institute Genome Sequencing Platform"/>
            <person name="Cuomo C."/>
            <person name="Hulbert S."/>
            <person name="Chen X."/>
            <person name="Walker B."/>
            <person name="Young S.K."/>
            <person name="Zeng Q."/>
            <person name="Gargeya S."/>
            <person name="Fitzgerald M."/>
            <person name="Haas B."/>
            <person name="Abouelleil A."/>
            <person name="Alvarado L."/>
            <person name="Arachchi H.M."/>
            <person name="Berlin A.M."/>
            <person name="Chapman S.B."/>
            <person name="Goldberg J."/>
            <person name="Griggs A."/>
            <person name="Gujja S."/>
            <person name="Hansen M."/>
            <person name="Howarth C."/>
            <person name="Imamovic A."/>
            <person name="Larimer J."/>
            <person name="McCowan C."/>
            <person name="Montmayeur A."/>
            <person name="Murphy C."/>
            <person name="Neiman D."/>
            <person name="Pearson M."/>
            <person name="Priest M."/>
            <person name="Roberts A."/>
            <person name="Saif S."/>
            <person name="Shea T."/>
            <person name="Sisk P."/>
            <person name="Sykes S."/>
            <person name="Wortman J."/>
            <person name="Nusbaum C."/>
            <person name="Birren B."/>
        </authorList>
    </citation>
    <scope>NUCLEOTIDE SEQUENCE [LARGE SCALE GENOMIC DNA]</scope>
    <source>
        <strain evidence="2">race PST-78</strain>
    </source>
</reference>
<proteinExistence type="predicted"/>
<accession>A0A0L0VTR3</accession>
<dbReference type="AlphaFoldDB" id="A0A0L0VTR3"/>
<gene>
    <name evidence="1" type="ORF">PSTG_04266</name>
</gene>
<comment type="caution">
    <text evidence="1">The sequence shown here is derived from an EMBL/GenBank/DDBJ whole genome shotgun (WGS) entry which is preliminary data.</text>
</comment>
<evidence type="ECO:0000313" key="2">
    <source>
        <dbReference type="Proteomes" id="UP000054564"/>
    </source>
</evidence>
<keyword evidence="2" id="KW-1185">Reference proteome</keyword>
<sequence>MNWDSIVIGSVIDPIWARMYVTWCSGREWRDTYMAAGRRRLGASSQRGVNHPPKKALIALREATEALWKKYQLPQEKLQALYGRNIYQSPAGPTPTRRQQALTKCSKEFYAIYRLKQENFSNTANLRKLASRGLEPDTGPRT</sequence>
<organism evidence="1 2">
    <name type="scientific">Puccinia striiformis f. sp. tritici PST-78</name>
    <dbReference type="NCBI Taxonomy" id="1165861"/>
    <lineage>
        <taxon>Eukaryota</taxon>
        <taxon>Fungi</taxon>
        <taxon>Dikarya</taxon>
        <taxon>Basidiomycota</taxon>
        <taxon>Pucciniomycotina</taxon>
        <taxon>Pucciniomycetes</taxon>
        <taxon>Pucciniales</taxon>
        <taxon>Pucciniaceae</taxon>
        <taxon>Puccinia</taxon>
    </lineage>
</organism>
<dbReference type="Proteomes" id="UP000054564">
    <property type="component" value="Unassembled WGS sequence"/>
</dbReference>
<evidence type="ECO:0000313" key="1">
    <source>
        <dbReference type="EMBL" id="KNF02668.1"/>
    </source>
</evidence>
<name>A0A0L0VTR3_9BASI</name>
<protein>
    <submittedName>
        <fullName evidence="1">Uncharacterized protein</fullName>
    </submittedName>
</protein>